<dbReference type="GO" id="GO:0000270">
    <property type="term" value="P:peptidoglycan metabolic process"/>
    <property type="evidence" value="ECO:0007669"/>
    <property type="project" value="TreeGrafter"/>
</dbReference>
<dbReference type="GO" id="GO:0006508">
    <property type="term" value="P:proteolysis"/>
    <property type="evidence" value="ECO:0007669"/>
    <property type="project" value="InterPro"/>
</dbReference>
<dbReference type="Proteomes" id="UP000295301">
    <property type="component" value="Unassembled WGS sequence"/>
</dbReference>
<comment type="caution">
    <text evidence="3">The sequence shown here is derived from an EMBL/GenBank/DDBJ whole genome shotgun (WGS) entry which is preliminary data.</text>
</comment>
<comment type="similarity">
    <text evidence="1">Belongs to the peptidase S13 family.</text>
</comment>
<dbReference type="Gene3D" id="3.40.710.10">
    <property type="entry name" value="DD-peptidase/beta-lactamase superfamily"/>
    <property type="match status" value="1"/>
</dbReference>
<dbReference type="NCBIfam" id="TIGR00666">
    <property type="entry name" value="PBP4"/>
    <property type="match status" value="1"/>
</dbReference>
<dbReference type="InterPro" id="IPR012338">
    <property type="entry name" value="Beta-lactam/transpept-like"/>
</dbReference>
<evidence type="ECO:0000256" key="2">
    <source>
        <dbReference type="ARBA" id="ARBA00022801"/>
    </source>
</evidence>
<name>A0A4R5UT87_9RHOB</name>
<dbReference type="EMBL" id="SMUV01000073">
    <property type="protein sequence ID" value="TDK42206.1"/>
    <property type="molecule type" value="Genomic_DNA"/>
</dbReference>
<evidence type="ECO:0000256" key="1">
    <source>
        <dbReference type="ARBA" id="ARBA00006096"/>
    </source>
</evidence>
<protein>
    <submittedName>
        <fullName evidence="3">D-alanyl-D-alanine carboxypeptidase/D-alanyl-D-alanine-endopeptidase</fullName>
        <ecNumber evidence="3">3.4.16.4</ecNumber>
    </submittedName>
</protein>
<dbReference type="GO" id="GO:0009002">
    <property type="term" value="F:serine-type D-Ala-D-Ala carboxypeptidase activity"/>
    <property type="evidence" value="ECO:0007669"/>
    <property type="project" value="UniProtKB-EC"/>
</dbReference>
<reference evidence="3 4" key="1">
    <citation type="submission" date="2019-03" db="EMBL/GenBank/DDBJ databases">
        <title>Ruegeria lutea sp. nov., a novel strain, isolated from marine sediment, the Masan Bay, South Korea.</title>
        <authorList>
            <person name="Kim J."/>
            <person name="Kim D.-Y."/>
            <person name="Lee S.-S."/>
        </authorList>
    </citation>
    <scope>NUCLEOTIDE SEQUENCE [LARGE SCALE GENOMIC DNA]</scope>
    <source>
        <strain evidence="3 4">318-1</strain>
    </source>
</reference>
<dbReference type="Pfam" id="PF02113">
    <property type="entry name" value="Peptidase_S13"/>
    <property type="match status" value="1"/>
</dbReference>
<keyword evidence="3" id="KW-0121">Carboxypeptidase</keyword>
<dbReference type="PANTHER" id="PTHR30023:SF0">
    <property type="entry name" value="PENICILLIN-SENSITIVE CARBOXYPEPTIDASE A"/>
    <property type="match status" value="1"/>
</dbReference>
<sequence length="502" mass="53407">MSIRVSRRWILAGLGAAAAVPGLGTGAALSGSPAVSLRPRMRSADFAARARGGAEAVIARFGLPGQVACAVADVASGERLDSVAGASGLPPASVAKIVTSLYALDRLGANHRFITRVIATGPVQNGVLQGDLVLAGGGDPTLDTNALADLAARMKRAGLREVRGRFLVYDGALPYVHSIDESQPEHLGYSPAVSGIALNFNRVHFQWTQGAKGYAVAMDARSDRFRPEVAMARMRVADRRMPVYTYRDQNGIDDWTVAGTALGKGGSRWLPVRKPGLYAGDVFHTLAGAHGITLRKPEVTQRLSGGTELARQTSAPLHEILRMMLKYSNNLTAEMVGMGASAAGGAPPASLSDSAGEMSRWAARSLGMTETRMKDHSGLSDASRMTPQDLVTALVQVRRQGVLKPLLKPFPMRDARGTPIKNHPIRVDAKTGTLNFVSGLGGFLTAPDGTELAFAIFAADLPSRARSKRSPEEVPQGARPWNRKAKQLQQKLIEHWGAVHRG</sequence>
<dbReference type="PROSITE" id="PS51318">
    <property type="entry name" value="TAT"/>
    <property type="match status" value="1"/>
</dbReference>
<keyword evidence="4" id="KW-1185">Reference proteome</keyword>
<dbReference type="Gene3D" id="3.50.80.20">
    <property type="entry name" value="D-Ala-D-Ala carboxypeptidase C, peptidase S13"/>
    <property type="match status" value="1"/>
</dbReference>
<accession>A0A4R5UT87</accession>
<organism evidence="3 4">
    <name type="scientific">Antarcticimicrobium luteum</name>
    <dbReference type="NCBI Taxonomy" id="2547397"/>
    <lineage>
        <taxon>Bacteria</taxon>
        <taxon>Pseudomonadati</taxon>
        <taxon>Pseudomonadota</taxon>
        <taxon>Alphaproteobacteria</taxon>
        <taxon>Rhodobacterales</taxon>
        <taxon>Paracoccaceae</taxon>
        <taxon>Antarcticimicrobium</taxon>
    </lineage>
</organism>
<keyword evidence="3" id="KW-0645">Protease</keyword>
<dbReference type="PRINTS" id="PR00922">
    <property type="entry name" value="DADACBPTASE3"/>
</dbReference>
<dbReference type="InterPro" id="IPR006311">
    <property type="entry name" value="TAT_signal"/>
</dbReference>
<dbReference type="OrthoDB" id="5372081at2"/>
<keyword evidence="2 3" id="KW-0378">Hydrolase</keyword>
<dbReference type="RefSeq" id="WP_133361335.1">
    <property type="nucleotide sequence ID" value="NZ_SMUV01000073.1"/>
</dbReference>
<gene>
    <name evidence="3" type="primary">dacB</name>
    <name evidence="3" type="ORF">E1832_18880</name>
</gene>
<dbReference type="SUPFAM" id="SSF56601">
    <property type="entry name" value="beta-lactamase/transpeptidase-like"/>
    <property type="match status" value="1"/>
</dbReference>
<dbReference type="InterPro" id="IPR000667">
    <property type="entry name" value="Peptidase_S13"/>
</dbReference>
<dbReference type="EC" id="3.4.16.4" evidence="3"/>
<dbReference type="PANTHER" id="PTHR30023">
    <property type="entry name" value="D-ALANYL-D-ALANINE CARBOXYPEPTIDASE"/>
    <property type="match status" value="1"/>
</dbReference>
<dbReference type="AlphaFoldDB" id="A0A4R5UT87"/>
<proteinExistence type="inferred from homology"/>
<evidence type="ECO:0000313" key="3">
    <source>
        <dbReference type="EMBL" id="TDK42206.1"/>
    </source>
</evidence>
<evidence type="ECO:0000313" key="4">
    <source>
        <dbReference type="Proteomes" id="UP000295301"/>
    </source>
</evidence>